<dbReference type="InterPro" id="IPR036291">
    <property type="entry name" value="NAD(P)-bd_dom_sf"/>
</dbReference>
<dbReference type="SUPFAM" id="SSF53223">
    <property type="entry name" value="Aminoacid dehydrogenase-like, N-terminal domain"/>
    <property type="match status" value="1"/>
</dbReference>
<dbReference type="AlphaFoldDB" id="A0A381U8S7"/>
<dbReference type="InterPro" id="IPR011342">
    <property type="entry name" value="Shikimate_DH"/>
</dbReference>
<dbReference type="InterPro" id="IPR041121">
    <property type="entry name" value="SDH_C"/>
</dbReference>
<evidence type="ECO:0000256" key="2">
    <source>
        <dbReference type="ARBA" id="ARBA00022605"/>
    </source>
</evidence>
<dbReference type="InterPro" id="IPR022893">
    <property type="entry name" value="Shikimate_DH_fam"/>
</dbReference>
<dbReference type="GO" id="GO:0019632">
    <property type="term" value="P:shikimate metabolic process"/>
    <property type="evidence" value="ECO:0007669"/>
    <property type="project" value="InterPro"/>
</dbReference>
<evidence type="ECO:0000259" key="6">
    <source>
        <dbReference type="Pfam" id="PF01488"/>
    </source>
</evidence>
<dbReference type="InterPro" id="IPR046346">
    <property type="entry name" value="Aminoacid_DH-like_N_sf"/>
</dbReference>
<feature type="domain" description="SDH C-terminal" evidence="8">
    <location>
        <begin position="246"/>
        <end position="271"/>
    </location>
</feature>
<dbReference type="Gene3D" id="3.40.50.720">
    <property type="entry name" value="NAD(P)-binding Rossmann-like Domain"/>
    <property type="match status" value="1"/>
</dbReference>
<dbReference type="GO" id="GO:0008652">
    <property type="term" value="P:amino acid biosynthetic process"/>
    <property type="evidence" value="ECO:0007669"/>
    <property type="project" value="UniProtKB-KW"/>
</dbReference>
<dbReference type="SUPFAM" id="SSF51735">
    <property type="entry name" value="NAD(P)-binding Rossmann-fold domains"/>
    <property type="match status" value="1"/>
</dbReference>
<feature type="domain" description="Shikimate dehydrogenase substrate binding N-terminal" evidence="7">
    <location>
        <begin position="7"/>
        <end position="89"/>
    </location>
</feature>
<dbReference type="GO" id="GO:0004764">
    <property type="term" value="F:shikimate 3-dehydrogenase (NADP+) activity"/>
    <property type="evidence" value="ECO:0007669"/>
    <property type="project" value="UniProtKB-EC"/>
</dbReference>
<organism evidence="9">
    <name type="scientific">marine metagenome</name>
    <dbReference type="NCBI Taxonomy" id="408172"/>
    <lineage>
        <taxon>unclassified sequences</taxon>
        <taxon>metagenomes</taxon>
        <taxon>ecological metagenomes</taxon>
    </lineage>
</organism>
<dbReference type="Gene3D" id="3.40.50.10860">
    <property type="entry name" value="Leucine Dehydrogenase, chain A, domain 1"/>
    <property type="match status" value="1"/>
</dbReference>
<dbReference type="InterPro" id="IPR013708">
    <property type="entry name" value="Shikimate_DH-bd_N"/>
</dbReference>
<dbReference type="GO" id="GO:0009073">
    <property type="term" value="P:aromatic amino acid family biosynthetic process"/>
    <property type="evidence" value="ECO:0007669"/>
    <property type="project" value="UniProtKB-KW"/>
</dbReference>
<keyword evidence="3" id="KW-0521">NADP</keyword>
<dbReference type="Pfam" id="PF18317">
    <property type="entry name" value="SDH_C"/>
    <property type="match status" value="1"/>
</dbReference>
<sequence>MLRKSGILGYPLGHSISPYFQNAAFEFLGIKASYKAWSTEPKDLSDKVNALRGTSFMGANVTIPFKEAVIELLDEMDDWAKRVGSVNTIVNDSGTLVGYNTDTVGFIQAISEYGNYDPSGEAVLLIGAGGAARAAAHALVGNKVGSLVIANRTYHRAERLASEFPAKDKVSPVLLNGPGFLKAVDSASLIINSTSIGMKHTSVENCNPLEGISVKAGVLVNDMVYNPLKTPMLIHAAETGAKILTGLPMLVLQGAASFNLWTGRDAPVDVMFLAAQEALAD</sequence>
<dbReference type="GO" id="GO:0009423">
    <property type="term" value="P:chorismate biosynthetic process"/>
    <property type="evidence" value="ECO:0007669"/>
    <property type="project" value="UniProtKB-UniPathway"/>
</dbReference>
<dbReference type="GO" id="GO:0005829">
    <property type="term" value="C:cytosol"/>
    <property type="evidence" value="ECO:0007669"/>
    <property type="project" value="TreeGrafter"/>
</dbReference>
<dbReference type="InterPro" id="IPR006151">
    <property type="entry name" value="Shikm_DH/Glu-tRNA_Rdtase"/>
</dbReference>
<dbReference type="UniPathway" id="UPA00053">
    <property type="reaction ID" value="UER00087"/>
</dbReference>
<keyword evidence="2" id="KW-0028">Amino-acid biosynthesis</keyword>
<gene>
    <name evidence="9" type="ORF">METZ01_LOCUS77413</name>
</gene>
<evidence type="ECO:0000256" key="3">
    <source>
        <dbReference type="ARBA" id="ARBA00022857"/>
    </source>
</evidence>
<evidence type="ECO:0000313" key="9">
    <source>
        <dbReference type="EMBL" id="SVA24559.1"/>
    </source>
</evidence>
<evidence type="ECO:0000256" key="1">
    <source>
        <dbReference type="ARBA" id="ARBA00012962"/>
    </source>
</evidence>
<dbReference type="HAMAP" id="MF_00222">
    <property type="entry name" value="Shikimate_DH_AroE"/>
    <property type="match status" value="1"/>
</dbReference>
<dbReference type="Pfam" id="PF01488">
    <property type="entry name" value="Shikimate_DH"/>
    <property type="match status" value="1"/>
</dbReference>
<dbReference type="EMBL" id="UINC01005951">
    <property type="protein sequence ID" value="SVA24559.1"/>
    <property type="molecule type" value="Genomic_DNA"/>
</dbReference>
<evidence type="ECO:0000259" key="7">
    <source>
        <dbReference type="Pfam" id="PF08501"/>
    </source>
</evidence>
<dbReference type="NCBIfam" id="TIGR00507">
    <property type="entry name" value="aroE"/>
    <property type="match status" value="1"/>
</dbReference>
<accession>A0A381U8S7</accession>
<evidence type="ECO:0000259" key="8">
    <source>
        <dbReference type="Pfam" id="PF18317"/>
    </source>
</evidence>
<reference evidence="9" key="1">
    <citation type="submission" date="2018-05" db="EMBL/GenBank/DDBJ databases">
        <authorList>
            <person name="Lanie J.A."/>
            <person name="Ng W.-L."/>
            <person name="Kazmierczak K.M."/>
            <person name="Andrzejewski T.M."/>
            <person name="Davidsen T.M."/>
            <person name="Wayne K.J."/>
            <person name="Tettelin H."/>
            <person name="Glass J.I."/>
            <person name="Rusch D."/>
            <person name="Podicherti R."/>
            <person name="Tsui H.-C.T."/>
            <person name="Winkler M.E."/>
        </authorList>
    </citation>
    <scope>NUCLEOTIDE SEQUENCE</scope>
</reference>
<feature type="domain" description="Quinate/shikimate 5-dehydrogenase/glutamyl-tRNA reductase" evidence="6">
    <location>
        <begin position="119"/>
        <end position="195"/>
    </location>
</feature>
<dbReference type="CDD" id="cd01065">
    <property type="entry name" value="NAD_bind_Shikimate_DH"/>
    <property type="match status" value="1"/>
</dbReference>
<dbReference type="EC" id="1.1.1.25" evidence="1"/>
<dbReference type="PANTHER" id="PTHR21089:SF1">
    <property type="entry name" value="BIFUNCTIONAL 3-DEHYDROQUINATE DEHYDRATASE_SHIKIMATE DEHYDROGENASE, CHLOROPLASTIC"/>
    <property type="match status" value="1"/>
</dbReference>
<dbReference type="PANTHER" id="PTHR21089">
    <property type="entry name" value="SHIKIMATE DEHYDROGENASE"/>
    <property type="match status" value="1"/>
</dbReference>
<evidence type="ECO:0000256" key="4">
    <source>
        <dbReference type="ARBA" id="ARBA00023002"/>
    </source>
</evidence>
<keyword evidence="5" id="KW-0057">Aromatic amino acid biosynthesis</keyword>
<evidence type="ECO:0000256" key="5">
    <source>
        <dbReference type="ARBA" id="ARBA00023141"/>
    </source>
</evidence>
<proteinExistence type="inferred from homology"/>
<dbReference type="Pfam" id="PF08501">
    <property type="entry name" value="Shikimate_dh_N"/>
    <property type="match status" value="1"/>
</dbReference>
<dbReference type="NCBIfam" id="NF001319">
    <property type="entry name" value="PRK00258.3-3"/>
    <property type="match status" value="1"/>
</dbReference>
<protein>
    <recommendedName>
        <fullName evidence="1">shikimate dehydrogenase (NADP(+))</fullName>
        <ecNumber evidence="1">1.1.1.25</ecNumber>
    </recommendedName>
</protein>
<keyword evidence="4" id="KW-0560">Oxidoreductase</keyword>
<dbReference type="GO" id="GO:0050661">
    <property type="term" value="F:NADP binding"/>
    <property type="evidence" value="ECO:0007669"/>
    <property type="project" value="InterPro"/>
</dbReference>
<name>A0A381U8S7_9ZZZZ</name>